<dbReference type="Gene3D" id="3.90.550.10">
    <property type="entry name" value="Spore Coat Polysaccharide Biosynthesis Protein SpsA, Chain A"/>
    <property type="match status" value="1"/>
</dbReference>
<dbReference type="CDD" id="cd02511">
    <property type="entry name" value="Beta4Glucosyltransferase"/>
    <property type="match status" value="1"/>
</dbReference>
<dbReference type="InterPro" id="IPR029044">
    <property type="entry name" value="Nucleotide-diphossugar_trans"/>
</dbReference>
<feature type="domain" description="Glycosyltransferase 2-like" evidence="1">
    <location>
        <begin position="8"/>
        <end position="132"/>
    </location>
</feature>
<evidence type="ECO:0000259" key="1">
    <source>
        <dbReference type="Pfam" id="PF00535"/>
    </source>
</evidence>
<protein>
    <recommendedName>
        <fullName evidence="1">Glycosyltransferase 2-like domain-containing protein</fullName>
    </recommendedName>
</protein>
<proteinExistence type="predicted"/>
<evidence type="ECO:0000313" key="3">
    <source>
        <dbReference type="Proteomes" id="UP000034201"/>
    </source>
</evidence>
<gene>
    <name evidence="2" type="ORF">UY61_C0047G0004</name>
</gene>
<comment type="caution">
    <text evidence="2">The sequence shown here is derived from an EMBL/GenBank/DDBJ whole genome shotgun (WGS) entry which is preliminary data.</text>
</comment>
<dbReference type="PANTHER" id="PTHR43630:SF2">
    <property type="entry name" value="GLYCOSYLTRANSFERASE"/>
    <property type="match status" value="1"/>
</dbReference>
<name>A0A0G1WMB8_9BACT</name>
<organism evidence="2 3">
    <name type="scientific">Candidatus Adlerbacteria bacterium GW2011_GWC1_50_9</name>
    <dbReference type="NCBI Taxonomy" id="1618608"/>
    <lineage>
        <taxon>Bacteria</taxon>
        <taxon>Candidatus Adleribacteriota</taxon>
    </lineage>
</organism>
<dbReference type="InterPro" id="IPR001173">
    <property type="entry name" value="Glyco_trans_2-like"/>
</dbReference>
<sequence length="263" mass="30284">MPDKLPISVFILARNSARTLRRALESLRDFDEVFVCDGSSSDETASIAREFGASVAVQDARHRDAEGEITDFSAVRNSCMAHLRNPWVFYIDSDEYVSAECAEEMRKIILAPSAFAWWTPRIYVHQGKLVRCSTSYPNQQMRFFHRGHVKGFIKSVHERIEVLPGERVGALTHPILVPLGDVAGVRRRMAHYLRIESEGLRSVSRIKILKKMLHTFRASLVHVLRMPRFLFCSGKRPPLFYEYARHEYNARLLGLLGKRLLWK</sequence>
<reference evidence="2 3" key="1">
    <citation type="journal article" date="2015" name="Nature">
        <title>rRNA introns, odd ribosomes, and small enigmatic genomes across a large radiation of phyla.</title>
        <authorList>
            <person name="Brown C.T."/>
            <person name="Hug L.A."/>
            <person name="Thomas B.C."/>
            <person name="Sharon I."/>
            <person name="Castelle C.J."/>
            <person name="Singh A."/>
            <person name="Wilkins M.J."/>
            <person name="Williams K.H."/>
            <person name="Banfield J.F."/>
        </authorList>
    </citation>
    <scope>NUCLEOTIDE SEQUENCE [LARGE SCALE GENOMIC DNA]</scope>
</reference>
<dbReference type="SUPFAM" id="SSF53448">
    <property type="entry name" value="Nucleotide-diphospho-sugar transferases"/>
    <property type="match status" value="1"/>
</dbReference>
<dbReference type="Proteomes" id="UP000034201">
    <property type="component" value="Unassembled WGS sequence"/>
</dbReference>
<dbReference type="AlphaFoldDB" id="A0A0G1WMB8"/>
<evidence type="ECO:0000313" key="2">
    <source>
        <dbReference type="EMBL" id="KKW19983.1"/>
    </source>
</evidence>
<accession>A0A0G1WMB8</accession>
<dbReference type="Pfam" id="PF00535">
    <property type="entry name" value="Glycos_transf_2"/>
    <property type="match status" value="1"/>
</dbReference>
<dbReference type="PATRIC" id="fig|1618608.3.peg.651"/>
<dbReference type="PANTHER" id="PTHR43630">
    <property type="entry name" value="POLY-BETA-1,6-N-ACETYL-D-GLUCOSAMINE SYNTHASE"/>
    <property type="match status" value="1"/>
</dbReference>
<dbReference type="EMBL" id="LCQQ01000047">
    <property type="protein sequence ID" value="KKW19983.1"/>
    <property type="molecule type" value="Genomic_DNA"/>
</dbReference>